<evidence type="ECO:0000259" key="11">
    <source>
        <dbReference type="PROSITE" id="PS51755"/>
    </source>
</evidence>
<evidence type="ECO:0000313" key="12">
    <source>
        <dbReference type="EMBL" id="KDR95464.1"/>
    </source>
</evidence>
<dbReference type="Pfam" id="PF00072">
    <property type="entry name" value="Response_reg"/>
    <property type="match status" value="1"/>
</dbReference>
<proteinExistence type="predicted"/>
<dbReference type="PROSITE" id="PS50110">
    <property type="entry name" value="RESPONSE_REGULATORY"/>
    <property type="match status" value="1"/>
</dbReference>
<keyword evidence="2 8" id="KW-0597">Phosphoprotein</keyword>
<gene>
    <name evidence="12" type="primary">phoP</name>
    <name evidence="12" type="ORF">CLIT_10c01910</name>
</gene>
<keyword evidence="5 9" id="KW-0238">DNA-binding</keyword>
<dbReference type="SMART" id="SM00448">
    <property type="entry name" value="REC"/>
    <property type="match status" value="1"/>
</dbReference>
<dbReference type="SUPFAM" id="SSF52172">
    <property type="entry name" value="CheY-like"/>
    <property type="match status" value="1"/>
</dbReference>
<feature type="modified residue" description="4-aspartylphosphate" evidence="8">
    <location>
        <position position="53"/>
    </location>
</feature>
<dbReference type="InterPro" id="IPR039420">
    <property type="entry name" value="WalR-like"/>
</dbReference>
<dbReference type="Gene3D" id="1.10.10.10">
    <property type="entry name" value="Winged helix-like DNA-binding domain superfamily/Winged helix DNA-binding domain"/>
    <property type="match status" value="1"/>
</dbReference>
<keyword evidence="13" id="KW-1185">Reference proteome</keyword>
<dbReference type="CDD" id="cd00383">
    <property type="entry name" value="trans_reg_C"/>
    <property type="match status" value="1"/>
</dbReference>
<comment type="caution">
    <text evidence="12">The sequence shown here is derived from an EMBL/GenBank/DDBJ whole genome shotgun (WGS) entry which is preliminary data.</text>
</comment>
<dbReference type="PANTHER" id="PTHR48111">
    <property type="entry name" value="REGULATOR OF RPOS"/>
    <property type="match status" value="1"/>
</dbReference>
<evidence type="ECO:0000256" key="3">
    <source>
        <dbReference type="ARBA" id="ARBA00023012"/>
    </source>
</evidence>
<evidence type="ECO:0000256" key="5">
    <source>
        <dbReference type="ARBA" id="ARBA00023125"/>
    </source>
</evidence>
<comment type="function">
    <text evidence="7">May play the central regulatory role in sporulation. It may be an element of the effector pathway responsible for the activation of sporulation genes in response to nutritional stress. Spo0A may act in concert with spo0H (a sigma factor) to control the expression of some genes that are critical to the sporulation process.</text>
</comment>
<keyword evidence="3" id="KW-0902">Two-component regulatory system</keyword>
<sequence length="171" mass="19308">MEEKILVVDDEKSIADVIAYAFRREGYTVEKAYDGSSALNKISSFKPNLVILDVMMPHMKGFDVCKKLSSRNDMGIILLTAKDDIVDKVLGLELGADDYEITIKSLKLIPRQRRVILEGQCLELKPKEFDLLALLLSSQGRVYTREELLDIVWGDRVCRGDAYCGYSRAKA</sequence>
<dbReference type="SUPFAM" id="SSF46894">
    <property type="entry name" value="C-terminal effector domain of the bipartite response regulators"/>
    <property type="match status" value="1"/>
</dbReference>
<evidence type="ECO:0000256" key="8">
    <source>
        <dbReference type="PROSITE-ProRule" id="PRU00169"/>
    </source>
</evidence>
<evidence type="ECO:0000256" key="2">
    <source>
        <dbReference type="ARBA" id="ARBA00022553"/>
    </source>
</evidence>
<keyword evidence="4" id="KW-0805">Transcription regulation</keyword>
<dbReference type="InterPro" id="IPR036388">
    <property type="entry name" value="WH-like_DNA-bd_sf"/>
</dbReference>
<feature type="DNA-binding region" description="OmpR/PhoB-type" evidence="9">
    <location>
        <begin position="98"/>
        <end position="171"/>
    </location>
</feature>
<evidence type="ECO:0000256" key="1">
    <source>
        <dbReference type="ARBA" id="ARBA00018672"/>
    </source>
</evidence>
<evidence type="ECO:0000313" key="13">
    <source>
        <dbReference type="Proteomes" id="UP000027946"/>
    </source>
</evidence>
<dbReference type="InterPro" id="IPR001789">
    <property type="entry name" value="Sig_transdc_resp-reg_receiver"/>
</dbReference>
<dbReference type="InterPro" id="IPR016032">
    <property type="entry name" value="Sig_transdc_resp-reg_C-effctor"/>
</dbReference>
<evidence type="ECO:0000259" key="10">
    <source>
        <dbReference type="PROSITE" id="PS50110"/>
    </source>
</evidence>
<dbReference type="FunFam" id="3.40.50.2300:FF:000001">
    <property type="entry name" value="DNA-binding response regulator PhoB"/>
    <property type="match status" value="1"/>
</dbReference>
<evidence type="ECO:0000256" key="4">
    <source>
        <dbReference type="ARBA" id="ARBA00023015"/>
    </source>
</evidence>
<dbReference type="Pfam" id="PF00486">
    <property type="entry name" value="Trans_reg_C"/>
    <property type="match status" value="1"/>
</dbReference>
<organism evidence="12 13">
    <name type="scientific">Peptoclostridium litorale DSM 5388</name>
    <dbReference type="NCBI Taxonomy" id="1121324"/>
    <lineage>
        <taxon>Bacteria</taxon>
        <taxon>Bacillati</taxon>
        <taxon>Bacillota</taxon>
        <taxon>Clostridia</taxon>
        <taxon>Peptostreptococcales</taxon>
        <taxon>Peptoclostridiaceae</taxon>
        <taxon>Peptoclostridium</taxon>
    </lineage>
</organism>
<dbReference type="eggNOG" id="COG0745">
    <property type="taxonomic scope" value="Bacteria"/>
</dbReference>
<evidence type="ECO:0000256" key="6">
    <source>
        <dbReference type="ARBA" id="ARBA00023163"/>
    </source>
</evidence>
<protein>
    <recommendedName>
        <fullName evidence="1">Stage 0 sporulation protein A homolog</fullName>
    </recommendedName>
</protein>
<evidence type="ECO:0000256" key="9">
    <source>
        <dbReference type="PROSITE-ProRule" id="PRU01091"/>
    </source>
</evidence>
<dbReference type="PANTHER" id="PTHR48111:SF40">
    <property type="entry name" value="PHOSPHATE REGULON TRANSCRIPTIONAL REGULATORY PROTEIN PHOB"/>
    <property type="match status" value="1"/>
</dbReference>
<dbReference type="RefSeq" id="WP_330391329.1">
    <property type="nucleotide sequence ID" value="NZ_FSRH01000010.1"/>
</dbReference>
<dbReference type="Proteomes" id="UP000027946">
    <property type="component" value="Unassembled WGS sequence"/>
</dbReference>
<dbReference type="InterPro" id="IPR001867">
    <property type="entry name" value="OmpR/PhoB-type_DNA-bd"/>
</dbReference>
<dbReference type="GO" id="GO:0005829">
    <property type="term" value="C:cytosol"/>
    <property type="evidence" value="ECO:0007669"/>
    <property type="project" value="TreeGrafter"/>
</dbReference>
<feature type="domain" description="OmpR/PhoB-type" evidence="11">
    <location>
        <begin position="98"/>
        <end position="171"/>
    </location>
</feature>
<dbReference type="PROSITE" id="PS51755">
    <property type="entry name" value="OMPR_PHOB"/>
    <property type="match status" value="1"/>
</dbReference>
<dbReference type="EMBL" id="JJMM01000010">
    <property type="protein sequence ID" value="KDR95464.1"/>
    <property type="molecule type" value="Genomic_DNA"/>
</dbReference>
<dbReference type="InterPro" id="IPR011006">
    <property type="entry name" value="CheY-like_superfamily"/>
</dbReference>
<dbReference type="Gene3D" id="3.40.50.2300">
    <property type="match status" value="1"/>
</dbReference>
<name>A0A069REG9_PEPLI</name>
<dbReference type="GO" id="GO:0000976">
    <property type="term" value="F:transcription cis-regulatory region binding"/>
    <property type="evidence" value="ECO:0007669"/>
    <property type="project" value="TreeGrafter"/>
</dbReference>
<evidence type="ECO:0000256" key="7">
    <source>
        <dbReference type="ARBA" id="ARBA00024867"/>
    </source>
</evidence>
<dbReference type="STRING" id="1121324.CLIT_10c01910"/>
<dbReference type="GO" id="GO:0032993">
    <property type="term" value="C:protein-DNA complex"/>
    <property type="evidence" value="ECO:0007669"/>
    <property type="project" value="TreeGrafter"/>
</dbReference>
<keyword evidence="6" id="KW-0804">Transcription</keyword>
<accession>A0A069REG9</accession>
<feature type="domain" description="Response regulatory" evidence="10">
    <location>
        <begin position="4"/>
        <end position="117"/>
    </location>
</feature>
<dbReference type="CDD" id="cd17574">
    <property type="entry name" value="REC_OmpR"/>
    <property type="match status" value="1"/>
</dbReference>
<dbReference type="AlphaFoldDB" id="A0A069REG9"/>
<dbReference type="GO" id="GO:0006355">
    <property type="term" value="P:regulation of DNA-templated transcription"/>
    <property type="evidence" value="ECO:0007669"/>
    <property type="project" value="InterPro"/>
</dbReference>
<dbReference type="GO" id="GO:0000156">
    <property type="term" value="F:phosphorelay response regulator activity"/>
    <property type="evidence" value="ECO:0007669"/>
    <property type="project" value="TreeGrafter"/>
</dbReference>
<reference evidence="12 13" key="1">
    <citation type="submission" date="2014-03" db="EMBL/GenBank/DDBJ databases">
        <title>Genome sequence of Clostridium litorale W6, DSM 5388.</title>
        <authorList>
            <person name="Poehlein A."/>
            <person name="Jagirdar A."/>
            <person name="Khonsari B."/>
            <person name="Chibani C.M."/>
            <person name="Gutierrez Gutierrez D.A."/>
            <person name="Davydova E."/>
            <person name="Alghaithi H.S."/>
            <person name="Nair K.P."/>
            <person name="Dhamotharan K."/>
            <person name="Chandran L."/>
            <person name="G W."/>
            <person name="Daniel R."/>
        </authorList>
    </citation>
    <scope>NUCLEOTIDE SEQUENCE [LARGE SCALE GENOMIC DNA]</scope>
    <source>
        <strain evidence="12 13">W6</strain>
    </source>
</reference>